<dbReference type="RefSeq" id="WP_143322755.1">
    <property type="nucleotide sequence ID" value="NZ_NJIH01000004.1"/>
</dbReference>
<gene>
    <name evidence="1" type="ORF">CEY11_09385</name>
</gene>
<evidence type="ECO:0008006" key="3">
    <source>
        <dbReference type="Google" id="ProtNLM"/>
    </source>
</evidence>
<protein>
    <recommendedName>
        <fullName evidence="3">Antitermination protein Q</fullName>
    </recommendedName>
</protein>
<evidence type="ECO:0000313" key="2">
    <source>
        <dbReference type="Proteomes" id="UP000214603"/>
    </source>
</evidence>
<dbReference type="Proteomes" id="UP000214603">
    <property type="component" value="Unassembled WGS sequence"/>
</dbReference>
<evidence type="ECO:0000313" key="1">
    <source>
        <dbReference type="EMBL" id="OWT62008.1"/>
    </source>
</evidence>
<organism evidence="1 2">
    <name type="scientific">Candidimonas nitroreducens</name>
    <dbReference type="NCBI Taxonomy" id="683354"/>
    <lineage>
        <taxon>Bacteria</taxon>
        <taxon>Pseudomonadati</taxon>
        <taxon>Pseudomonadota</taxon>
        <taxon>Betaproteobacteria</taxon>
        <taxon>Burkholderiales</taxon>
        <taxon>Alcaligenaceae</taxon>
        <taxon>Candidimonas</taxon>
    </lineage>
</organism>
<keyword evidence="2" id="KW-1185">Reference proteome</keyword>
<comment type="caution">
    <text evidence="1">The sequence shown here is derived from an EMBL/GenBank/DDBJ whole genome shotgun (WGS) entry which is preliminary data.</text>
</comment>
<sequence>MIDPDFERRLENWGAYYRRDAGGAVSSPTAEVCELLAVAHGRQIRDGYREVSAKPEIDESDAETIEWCWCRAAYRMDAKLRALLKAHYVHASDMRFTCRVLQIRFRSYEPMRADAVEQFQRVVALAECMGDNCAKTI</sequence>
<dbReference type="EMBL" id="NJIH01000004">
    <property type="protein sequence ID" value="OWT62008.1"/>
    <property type="molecule type" value="Genomic_DNA"/>
</dbReference>
<name>A0A225MLB5_9BURK</name>
<dbReference type="OrthoDB" id="8657979at2"/>
<proteinExistence type="predicted"/>
<reference evidence="2" key="1">
    <citation type="submission" date="2017-06" db="EMBL/GenBank/DDBJ databases">
        <title>Herbaspirillum phytohormonus sp. nov., isolated from the root nodule of Robinia pseudoacacia in lead-zinc mine.</title>
        <authorList>
            <person name="Fan M."/>
            <person name="Lin Y."/>
        </authorList>
    </citation>
    <scope>NUCLEOTIDE SEQUENCE [LARGE SCALE GENOMIC DNA]</scope>
    <source>
        <strain evidence="2">SC-089</strain>
    </source>
</reference>
<accession>A0A225MLB5</accession>
<dbReference type="AlphaFoldDB" id="A0A225MLB5"/>